<dbReference type="EMBL" id="LXQA010009083">
    <property type="protein sequence ID" value="MCH85755.1"/>
    <property type="molecule type" value="Genomic_DNA"/>
</dbReference>
<protein>
    <submittedName>
        <fullName evidence="3">LINE-1 reverse transcriptase like</fullName>
    </submittedName>
</protein>
<dbReference type="InterPro" id="IPR000477">
    <property type="entry name" value="RT_dom"/>
</dbReference>
<sequence>VLKEKFKRLKGALRSWNREVYGSVDSKIEDLIADIELLDLKGECEGLAEEDISLRKSKFNQVWLLLKSKDSLEFQKSRSRWLKEGDANTGFFHACVKSRKRSNTIVALKKGREWLSKPDEIRREVVSYFRKHFEEVTWERPTLDGVEFLQLSNNELLGLEACFEVQEVAEVIQLSDGNKSPGPDGFNFSFFKKFWGLLEKEIMGLFHDFYDSAKLPSCFFSYFITLIPKVLSPQEICEFRPISLLGSLYKLLSKVLANRLGKVMNSIISTNQSAFIKGRHLADGVLVANEVVDLAKRSKRDCLVFKVDFEKAYDSVSWSFLDYMLRRVGFGEKWRAWMKTCVCNGKLSVLVNGCPTEEVNISRGLKQGDPLAPFLFLLVAEGLTALSKRAVSLGFFKGFQVNPEVMVSLLQYADDTLFIGDACVENLWAMKAMLRWFEFVSGLKVNFSKSCLMGVNVSSSFLQGAASFLHCKLGSLPFIYLGLPVGANPRLATTWEPVIKTIEKRLFSWRNRYVSLGGRVVLINSVLASIPVFYLLFIKIPLKVRMTIVRMQRNFLWGGTSSDKSKIAWVSWKDVCRPKVEGGLGVRDLK</sequence>
<dbReference type="AlphaFoldDB" id="A0A392MFA2"/>
<evidence type="ECO:0000259" key="2">
    <source>
        <dbReference type="PROSITE" id="PS50878"/>
    </source>
</evidence>
<feature type="domain" description="Reverse transcriptase" evidence="2">
    <location>
        <begin position="208"/>
        <end position="485"/>
    </location>
</feature>
<dbReference type="CDD" id="cd01650">
    <property type="entry name" value="RT_nLTR_like"/>
    <property type="match status" value="1"/>
</dbReference>
<dbReference type="GO" id="GO:0003964">
    <property type="term" value="F:RNA-directed DNA polymerase activity"/>
    <property type="evidence" value="ECO:0007669"/>
    <property type="project" value="UniProtKB-KW"/>
</dbReference>
<keyword evidence="1" id="KW-0812">Transmembrane</keyword>
<accession>A0A392MFA2</accession>
<proteinExistence type="predicted"/>
<name>A0A392MFA2_9FABA</name>
<dbReference type="PROSITE" id="PS50878">
    <property type="entry name" value="RT_POL"/>
    <property type="match status" value="1"/>
</dbReference>
<keyword evidence="1" id="KW-1133">Transmembrane helix</keyword>
<organism evidence="3 4">
    <name type="scientific">Trifolium medium</name>
    <dbReference type="NCBI Taxonomy" id="97028"/>
    <lineage>
        <taxon>Eukaryota</taxon>
        <taxon>Viridiplantae</taxon>
        <taxon>Streptophyta</taxon>
        <taxon>Embryophyta</taxon>
        <taxon>Tracheophyta</taxon>
        <taxon>Spermatophyta</taxon>
        <taxon>Magnoliopsida</taxon>
        <taxon>eudicotyledons</taxon>
        <taxon>Gunneridae</taxon>
        <taxon>Pentapetalae</taxon>
        <taxon>rosids</taxon>
        <taxon>fabids</taxon>
        <taxon>Fabales</taxon>
        <taxon>Fabaceae</taxon>
        <taxon>Papilionoideae</taxon>
        <taxon>50 kb inversion clade</taxon>
        <taxon>NPAAA clade</taxon>
        <taxon>Hologalegina</taxon>
        <taxon>IRL clade</taxon>
        <taxon>Trifolieae</taxon>
        <taxon>Trifolium</taxon>
    </lineage>
</organism>
<dbReference type="PANTHER" id="PTHR33116">
    <property type="entry name" value="REVERSE TRANSCRIPTASE ZINC-BINDING DOMAIN-CONTAINING PROTEIN-RELATED-RELATED"/>
    <property type="match status" value="1"/>
</dbReference>
<evidence type="ECO:0000256" key="1">
    <source>
        <dbReference type="SAM" id="Phobius"/>
    </source>
</evidence>
<keyword evidence="1" id="KW-0472">Membrane</keyword>
<evidence type="ECO:0000313" key="4">
    <source>
        <dbReference type="Proteomes" id="UP000265520"/>
    </source>
</evidence>
<gene>
    <name evidence="3" type="ORF">A2U01_0006605</name>
</gene>
<keyword evidence="4" id="KW-1185">Reference proteome</keyword>
<feature type="non-terminal residue" evidence="3">
    <location>
        <position position="1"/>
    </location>
</feature>
<reference evidence="3 4" key="1">
    <citation type="journal article" date="2018" name="Front. Plant Sci.">
        <title>Red Clover (Trifolium pratense) and Zigzag Clover (T. medium) - A Picture of Genomic Similarities and Differences.</title>
        <authorList>
            <person name="Dluhosova J."/>
            <person name="Istvanek J."/>
            <person name="Nedelnik J."/>
            <person name="Repkova J."/>
        </authorList>
    </citation>
    <scope>NUCLEOTIDE SEQUENCE [LARGE SCALE GENOMIC DNA]</scope>
    <source>
        <strain evidence="4">cv. 10/8</strain>
        <tissue evidence="3">Leaf</tissue>
    </source>
</reference>
<dbReference type="Proteomes" id="UP000265520">
    <property type="component" value="Unassembled WGS sequence"/>
</dbReference>
<evidence type="ECO:0000313" key="3">
    <source>
        <dbReference type="EMBL" id="MCH85755.1"/>
    </source>
</evidence>
<keyword evidence="3" id="KW-0808">Transferase</keyword>
<dbReference type="PANTHER" id="PTHR33116:SF78">
    <property type="entry name" value="OS12G0587133 PROTEIN"/>
    <property type="match status" value="1"/>
</dbReference>
<feature type="non-terminal residue" evidence="3">
    <location>
        <position position="590"/>
    </location>
</feature>
<keyword evidence="3" id="KW-0695">RNA-directed DNA polymerase</keyword>
<keyword evidence="3" id="KW-0548">Nucleotidyltransferase</keyword>
<feature type="transmembrane region" description="Helical" evidence="1">
    <location>
        <begin position="520"/>
        <end position="542"/>
    </location>
</feature>
<comment type="caution">
    <text evidence="3">The sequence shown here is derived from an EMBL/GenBank/DDBJ whole genome shotgun (WGS) entry which is preliminary data.</text>
</comment>
<dbReference type="Pfam" id="PF00078">
    <property type="entry name" value="RVT_1"/>
    <property type="match status" value="1"/>
</dbReference>